<keyword evidence="4" id="KW-0255">Endonuclease</keyword>
<evidence type="ECO:0000256" key="3">
    <source>
        <dbReference type="ARBA" id="ARBA00022722"/>
    </source>
</evidence>
<reference evidence="10 11" key="2">
    <citation type="journal article" date="2009" name="Stand. Genomic Sci.">
        <title>Complete genome sequence of Staphylothermus marinus Stetter and Fiala 1986 type strain F1.</title>
        <authorList>
            <person name="Anderson I.J."/>
            <person name="Sun H."/>
            <person name="Lapidus A."/>
            <person name="Copeland A."/>
            <person name="Glavina Del Rio T."/>
            <person name="Tice H."/>
            <person name="Dalin E."/>
            <person name="Lucas S."/>
            <person name="Barry K."/>
            <person name="Land M."/>
            <person name="Richardson P."/>
            <person name="Huber H."/>
            <person name="Kyrpides N.C."/>
        </authorList>
    </citation>
    <scope>NUCLEOTIDE SEQUENCE [LARGE SCALE GENOMIC DNA]</scope>
    <source>
        <strain evidence="11">ATCC 43588 / DSM 3639 / JCM 9404 / F1</strain>
    </source>
</reference>
<dbReference type="STRING" id="399550.Smar_0308"/>
<keyword evidence="3" id="KW-0540">Nuclease</keyword>
<dbReference type="AlphaFoldDB" id="A3DLB1"/>
<evidence type="ECO:0000256" key="8">
    <source>
        <dbReference type="ARBA" id="ARBA00033183"/>
    </source>
</evidence>
<dbReference type="KEGG" id="smr:Smar_0308"/>
<keyword evidence="7" id="KW-0051">Antiviral defense</keyword>
<dbReference type="GO" id="GO:0004519">
    <property type="term" value="F:endonuclease activity"/>
    <property type="evidence" value="ECO:0007669"/>
    <property type="project" value="UniProtKB-KW"/>
</dbReference>
<dbReference type="Proteomes" id="UP000000254">
    <property type="component" value="Chromosome"/>
</dbReference>
<evidence type="ECO:0000259" key="9">
    <source>
        <dbReference type="Pfam" id="PF03787"/>
    </source>
</evidence>
<evidence type="ECO:0000256" key="1">
    <source>
        <dbReference type="ARBA" id="ARBA00006342"/>
    </source>
</evidence>
<sequence>MMSPELHIKRKLIGVIEVRFKLVNRTGLLIRSPLAKATIGGADIQPMFIVKNYGKIIKDKQVYEIGEIEVPYIPGSSLKGRIRSLLEIYEGAPLYSSDNEIFIHVRDIAKNWCTDLEHSLDNLFGSPSVDLSKIIKENKELTNEILEKYAPTRLIVEDLYPSEDYVVKLADKGMLTKEAFIEEKTENTIDRITSAANPRTILRVKPDVEFKGNFKMLLYDVDQKLGKIKEYIELLLTGMKLLEDTYLGGSGSRGYGRVKFKNISIILKKPEYYKTGSEEYIIDILEKLKIDRTDSIELLLSRKDEIVNEILNEIKG</sequence>
<feature type="domain" description="CRISPR type III-associated protein" evidence="9">
    <location>
        <begin position="67"/>
        <end position="259"/>
    </location>
</feature>
<keyword evidence="5" id="KW-0378">Hydrolase</keyword>
<proteinExistence type="inferred from homology"/>
<dbReference type="GeneID" id="4906968"/>
<dbReference type="PANTHER" id="PTHR35579">
    <property type="entry name" value="CRISPR SYSTEM CMS ENDORIBONUCLEASE CSM3"/>
    <property type="match status" value="1"/>
</dbReference>
<dbReference type="InterPro" id="IPR013412">
    <property type="entry name" value="CRISPR-assoc_RAMP_Csm3"/>
</dbReference>
<dbReference type="GO" id="GO:0016787">
    <property type="term" value="F:hydrolase activity"/>
    <property type="evidence" value="ECO:0007669"/>
    <property type="project" value="UniProtKB-KW"/>
</dbReference>
<evidence type="ECO:0000256" key="5">
    <source>
        <dbReference type="ARBA" id="ARBA00022801"/>
    </source>
</evidence>
<dbReference type="HOGENOM" id="CLU_067743_0_0_2"/>
<evidence type="ECO:0000256" key="2">
    <source>
        <dbReference type="ARBA" id="ARBA00022150"/>
    </source>
</evidence>
<keyword evidence="11" id="KW-1185">Reference proteome</keyword>
<evidence type="ECO:0000256" key="6">
    <source>
        <dbReference type="ARBA" id="ARBA00022884"/>
    </source>
</evidence>
<dbReference type="GO" id="GO:0003723">
    <property type="term" value="F:RNA binding"/>
    <property type="evidence" value="ECO:0007669"/>
    <property type="project" value="UniProtKB-KW"/>
</dbReference>
<comment type="similarity">
    <text evidence="1">Belongs to the CRISPR-associated Csm3 family.</text>
</comment>
<keyword evidence="6" id="KW-0694">RNA-binding</keyword>
<accession>A3DLB1</accession>
<evidence type="ECO:0000313" key="11">
    <source>
        <dbReference type="Proteomes" id="UP000000254"/>
    </source>
</evidence>
<organism evidence="10 11">
    <name type="scientific">Staphylothermus marinus (strain ATCC 43588 / DSM 3639 / JCM 9404 / F1)</name>
    <dbReference type="NCBI Taxonomy" id="399550"/>
    <lineage>
        <taxon>Archaea</taxon>
        <taxon>Thermoproteota</taxon>
        <taxon>Thermoprotei</taxon>
        <taxon>Desulfurococcales</taxon>
        <taxon>Desulfurococcaceae</taxon>
        <taxon>Staphylothermus</taxon>
    </lineage>
</organism>
<dbReference type="PANTHER" id="PTHR35579:SF6">
    <property type="entry name" value="DUF324 DOMAIN-CONTAINING PROTEIN"/>
    <property type="match status" value="1"/>
</dbReference>
<dbReference type="NCBIfam" id="TIGR02582">
    <property type="entry name" value="cas7_TM1809"/>
    <property type="match status" value="1"/>
</dbReference>
<reference evidence="11" key="1">
    <citation type="journal article" date="2009" name="BMC Genomics">
        <title>The complete genome sequence of Staphylothermus marinus reveals differences in sulfur metabolism among heterotrophic Crenarchaeota.</title>
        <authorList>
            <person name="Anderson I.J."/>
            <person name="Dharmarajan L."/>
            <person name="Rodriguez J."/>
            <person name="Hooper S."/>
            <person name="Porat I."/>
            <person name="Ulrich L.E."/>
            <person name="Elkins J.G."/>
            <person name="Mavromatis K."/>
            <person name="Sun H."/>
            <person name="Land M."/>
            <person name="Lapidus A."/>
            <person name="Lucas S."/>
            <person name="Barry K."/>
            <person name="Huber H."/>
            <person name="Zhulin I.B."/>
            <person name="Whitman W.B."/>
            <person name="Mukhopadhyay B."/>
            <person name="Woese C."/>
            <person name="Bristow J."/>
            <person name="Kyrpides N."/>
        </authorList>
    </citation>
    <scope>NUCLEOTIDE SEQUENCE [LARGE SCALE GENOMIC DNA]</scope>
    <source>
        <strain evidence="11">ATCC 43588 / DSM 3639 / JCM 9404 / F1</strain>
    </source>
</reference>
<evidence type="ECO:0000256" key="7">
    <source>
        <dbReference type="ARBA" id="ARBA00023118"/>
    </source>
</evidence>
<dbReference type="GO" id="GO:0051607">
    <property type="term" value="P:defense response to virus"/>
    <property type="evidence" value="ECO:0007669"/>
    <property type="project" value="UniProtKB-KW"/>
</dbReference>
<dbReference type="InterPro" id="IPR052216">
    <property type="entry name" value="CRISPR_Csm3_endoribonuclease"/>
</dbReference>
<dbReference type="Pfam" id="PF03787">
    <property type="entry name" value="RAMPs"/>
    <property type="match status" value="1"/>
</dbReference>
<dbReference type="eggNOG" id="arCOG02658">
    <property type="taxonomic scope" value="Archaea"/>
</dbReference>
<gene>
    <name evidence="10" type="ordered locus">Smar_0308</name>
</gene>
<dbReference type="InterPro" id="IPR005537">
    <property type="entry name" value="RAMP_III_fam"/>
</dbReference>
<name>A3DLB1_STAMF</name>
<dbReference type="EMBL" id="CP000575">
    <property type="protein sequence ID" value="ABN69421.1"/>
    <property type="molecule type" value="Genomic_DNA"/>
</dbReference>
<evidence type="ECO:0000313" key="10">
    <source>
        <dbReference type="EMBL" id="ABN69421.1"/>
    </source>
</evidence>
<protein>
    <recommendedName>
        <fullName evidence="2">CRISPR system Cms endoribonuclease Csm3</fullName>
    </recommendedName>
    <alternativeName>
        <fullName evidence="8">CRISPR type III A-associated RAMP protein Csm3</fullName>
    </alternativeName>
</protein>
<dbReference type="OrthoDB" id="44077at2157"/>
<evidence type="ECO:0000256" key="4">
    <source>
        <dbReference type="ARBA" id="ARBA00022759"/>
    </source>
</evidence>
<dbReference type="RefSeq" id="WP_011838612.1">
    <property type="nucleotide sequence ID" value="NC_009033.1"/>
</dbReference>